<evidence type="ECO:0000256" key="1">
    <source>
        <dbReference type="ARBA" id="ARBA00022603"/>
    </source>
</evidence>
<keyword evidence="2" id="KW-0808">Transferase</keyword>
<evidence type="ECO:0000256" key="3">
    <source>
        <dbReference type="ARBA" id="ARBA00022691"/>
    </source>
</evidence>
<dbReference type="EMBL" id="QSTL01000020">
    <property type="protein sequence ID" value="RGM52540.1"/>
    <property type="molecule type" value="Genomic_DNA"/>
</dbReference>
<dbReference type="GO" id="GO:0032259">
    <property type="term" value="P:methylation"/>
    <property type="evidence" value="ECO:0007669"/>
    <property type="project" value="UniProtKB-KW"/>
</dbReference>
<reference evidence="4 5" key="1">
    <citation type="submission" date="2018-08" db="EMBL/GenBank/DDBJ databases">
        <title>A genome reference for cultivated species of the human gut microbiota.</title>
        <authorList>
            <person name="Zou Y."/>
            <person name="Xue W."/>
            <person name="Luo G."/>
        </authorList>
    </citation>
    <scope>NUCLEOTIDE SEQUENCE [LARGE SCALE GENOMIC DNA]</scope>
    <source>
        <strain evidence="4 5">OM07-9</strain>
    </source>
</reference>
<dbReference type="Proteomes" id="UP000261295">
    <property type="component" value="Unassembled WGS sequence"/>
</dbReference>
<dbReference type="PRINTS" id="PR00505">
    <property type="entry name" value="D12N6MTFRASE"/>
</dbReference>
<dbReference type="PIRSF" id="PIRSF000398">
    <property type="entry name" value="M_m6A_EcoRV"/>
    <property type="match status" value="1"/>
</dbReference>
<protein>
    <submittedName>
        <fullName evidence="4">DNA adenine methylase</fullName>
    </submittedName>
</protein>
<gene>
    <name evidence="4" type="ORF">DXC07_17580</name>
</gene>
<dbReference type="SUPFAM" id="SSF53335">
    <property type="entry name" value="S-adenosyl-L-methionine-dependent methyltransferases"/>
    <property type="match status" value="1"/>
</dbReference>
<dbReference type="GO" id="GO:0009307">
    <property type="term" value="P:DNA restriction-modification system"/>
    <property type="evidence" value="ECO:0007669"/>
    <property type="project" value="InterPro"/>
</dbReference>
<dbReference type="AlphaFoldDB" id="A0A3E4XDM3"/>
<comment type="caution">
    <text evidence="4">The sequence shown here is derived from an EMBL/GenBank/DDBJ whole genome shotgun (WGS) entry which is preliminary data.</text>
</comment>
<dbReference type="GO" id="GO:0006298">
    <property type="term" value="P:mismatch repair"/>
    <property type="evidence" value="ECO:0007669"/>
    <property type="project" value="TreeGrafter"/>
</dbReference>
<dbReference type="Gene3D" id="3.40.50.150">
    <property type="entry name" value="Vaccinia Virus protein VP39"/>
    <property type="match status" value="2"/>
</dbReference>
<dbReference type="InterPro" id="IPR029063">
    <property type="entry name" value="SAM-dependent_MTases_sf"/>
</dbReference>
<dbReference type="Pfam" id="PF02086">
    <property type="entry name" value="MethyltransfD12"/>
    <property type="match status" value="1"/>
</dbReference>
<dbReference type="PANTHER" id="PTHR30481">
    <property type="entry name" value="DNA ADENINE METHYLASE"/>
    <property type="match status" value="1"/>
</dbReference>
<dbReference type="GO" id="GO:0043565">
    <property type="term" value="F:sequence-specific DNA binding"/>
    <property type="evidence" value="ECO:0007669"/>
    <property type="project" value="TreeGrafter"/>
</dbReference>
<dbReference type="GO" id="GO:1904047">
    <property type="term" value="F:S-adenosyl-L-methionine binding"/>
    <property type="evidence" value="ECO:0007669"/>
    <property type="project" value="TreeGrafter"/>
</dbReference>
<proteinExistence type="predicted"/>
<sequence>MRTPITYYGGKQQLAAKIISMMPAHKIYCEPFFGGGAVFFQKPKSYLEVINDKNDKLITFYRQVATNFEQLAEKIDNSLCSESDYYLAKDYYNGRVPAGDTDIAWAVFIITNGSFSGSMHGGWKWCNGSAGSHTGVFMRNKRREFNSALRNRLQDVQISCRDALDVIKQRDTSDTFFYLDPPYPGCTQGHYRGYTHEELFQLLALLQEIKGKFILSNFWCQTLRYFVTVNKWHVEKIDMPLKVANLTEAKHKTEILISNYELSPMLFG</sequence>
<name>A0A3E4XDM3_BACUN</name>
<dbReference type="RefSeq" id="WP_117749819.1">
    <property type="nucleotide sequence ID" value="NZ_QSTL01000020.1"/>
</dbReference>
<organism evidence="4 5">
    <name type="scientific">Bacteroides uniformis</name>
    <dbReference type="NCBI Taxonomy" id="820"/>
    <lineage>
        <taxon>Bacteria</taxon>
        <taxon>Pseudomonadati</taxon>
        <taxon>Bacteroidota</taxon>
        <taxon>Bacteroidia</taxon>
        <taxon>Bacteroidales</taxon>
        <taxon>Bacteroidaceae</taxon>
        <taxon>Bacteroides</taxon>
    </lineage>
</organism>
<dbReference type="InterPro" id="IPR012327">
    <property type="entry name" value="MeTrfase_D12"/>
</dbReference>
<accession>A0A3E4XDM3</accession>
<keyword evidence="3" id="KW-0949">S-adenosyl-L-methionine</keyword>
<dbReference type="PANTHER" id="PTHR30481:SF4">
    <property type="entry name" value="SITE-SPECIFIC DNA-METHYLTRANSFERASE (ADENINE-SPECIFIC)"/>
    <property type="match status" value="1"/>
</dbReference>
<dbReference type="InterPro" id="IPR012263">
    <property type="entry name" value="M_m6A_EcoRV"/>
</dbReference>
<evidence type="ECO:0000256" key="2">
    <source>
        <dbReference type="ARBA" id="ARBA00022679"/>
    </source>
</evidence>
<evidence type="ECO:0000313" key="5">
    <source>
        <dbReference type="Proteomes" id="UP000261295"/>
    </source>
</evidence>
<keyword evidence="1 4" id="KW-0489">Methyltransferase</keyword>
<evidence type="ECO:0000313" key="4">
    <source>
        <dbReference type="EMBL" id="RGM52540.1"/>
    </source>
</evidence>
<dbReference type="GO" id="GO:0009007">
    <property type="term" value="F:site-specific DNA-methyltransferase (adenine-specific) activity"/>
    <property type="evidence" value="ECO:0007669"/>
    <property type="project" value="UniProtKB-EC"/>
</dbReference>